<reference evidence="7" key="2">
    <citation type="submission" date="2023-05" db="EMBL/GenBank/DDBJ databases">
        <authorList>
            <consortium name="Lawrence Berkeley National Laboratory"/>
            <person name="Steindorff A."/>
            <person name="Hensen N."/>
            <person name="Bonometti L."/>
            <person name="Westerberg I."/>
            <person name="Brannstrom I.O."/>
            <person name="Guillou S."/>
            <person name="Cros-Aarteil S."/>
            <person name="Calhoun S."/>
            <person name="Haridas S."/>
            <person name="Kuo A."/>
            <person name="Mondo S."/>
            <person name="Pangilinan J."/>
            <person name="Riley R."/>
            <person name="Labutti K."/>
            <person name="Andreopoulos B."/>
            <person name="Lipzen A."/>
            <person name="Chen C."/>
            <person name="Yanf M."/>
            <person name="Daum C."/>
            <person name="Ng V."/>
            <person name="Clum A."/>
            <person name="Ohm R."/>
            <person name="Martin F."/>
            <person name="Silar P."/>
            <person name="Natvig D."/>
            <person name="Lalanne C."/>
            <person name="Gautier V."/>
            <person name="Ament-Velasquez S.L."/>
            <person name="Kruys A."/>
            <person name="Hutchinson M.I."/>
            <person name="Powell A.J."/>
            <person name="Barry K."/>
            <person name="Miller A.N."/>
            <person name="Grigoriev I.V."/>
            <person name="Debuchy R."/>
            <person name="Gladieux P."/>
            <person name="Thoren M.H."/>
            <person name="Johannesson H."/>
        </authorList>
    </citation>
    <scope>NUCLEOTIDE SEQUENCE</scope>
    <source>
        <strain evidence="7">CBS 123565</strain>
    </source>
</reference>
<evidence type="ECO:0000256" key="4">
    <source>
        <dbReference type="ARBA" id="ARBA00022833"/>
    </source>
</evidence>
<dbReference type="EMBL" id="MU853403">
    <property type="protein sequence ID" value="KAK4136964.1"/>
    <property type="molecule type" value="Genomic_DNA"/>
</dbReference>
<evidence type="ECO:0000259" key="6">
    <source>
        <dbReference type="PROSITE" id="PS50064"/>
    </source>
</evidence>
<proteinExistence type="predicted"/>
<evidence type="ECO:0000256" key="2">
    <source>
        <dbReference type="ARBA" id="ARBA00022723"/>
    </source>
</evidence>
<evidence type="ECO:0000256" key="1">
    <source>
        <dbReference type="ARBA" id="ARBA00004123"/>
    </source>
</evidence>
<comment type="caution">
    <text evidence="7">The sequence shown here is derived from an EMBL/GenBank/DDBJ whole genome shotgun (WGS) entry which is preliminary data.</text>
</comment>
<evidence type="ECO:0000313" key="7">
    <source>
        <dbReference type="EMBL" id="KAK4136964.1"/>
    </source>
</evidence>
<name>A0AAN6UQ99_9PEZI</name>
<keyword evidence="4" id="KW-0862">Zinc</keyword>
<protein>
    <submittedName>
        <fullName evidence="7">Zf-PARP-domain-containing protein</fullName>
    </submittedName>
</protein>
<keyword evidence="8" id="KW-1185">Reference proteome</keyword>
<evidence type="ECO:0000256" key="3">
    <source>
        <dbReference type="ARBA" id="ARBA00022771"/>
    </source>
</evidence>
<dbReference type="Gene3D" id="3.30.1740.10">
    <property type="entry name" value="Zinc finger, PARP-type"/>
    <property type="match status" value="1"/>
</dbReference>
<sequence length="110" mass="12508">ELAPSNRAGCKDAVCKKAGEKIKKGEMRLGVWVEFQDRGSWTWRHWGCVSGEQVTNMQSKIGKGSDGEYQWDMLDGWEELEDHPDIIAKVQRVIKQGHIDPEDFNGVSVY</sequence>
<dbReference type="AlphaFoldDB" id="A0AAN6UQ99"/>
<dbReference type="GO" id="GO:0003677">
    <property type="term" value="F:DNA binding"/>
    <property type="evidence" value="ECO:0007669"/>
    <property type="project" value="InterPro"/>
</dbReference>
<keyword evidence="2" id="KW-0479">Metal-binding</keyword>
<comment type="subcellular location">
    <subcellularLocation>
        <location evidence="1">Nucleus</location>
    </subcellularLocation>
</comment>
<dbReference type="SMART" id="SM01336">
    <property type="entry name" value="zf-PARP"/>
    <property type="match status" value="1"/>
</dbReference>
<dbReference type="GO" id="GO:0005634">
    <property type="term" value="C:nucleus"/>
    <property type="evidence" value="ECO:0007669"/>
    <property type="project" value="UniProtKB-SubCell"/>
</dbReference>
<dbReference type="InterPro" id="IPR036957">
    <property type="entry name" value="Znf_PARP_sf"/>
</dbReference>
<dbReference type="GO" id="GO:0008270">
    <property type="term" value="F:zinc ion binding"/>
    <property type="evidence" value="ECO:0007669"/>
    <property type="project" value="UniProtKB-KW"/>
</dbReference>
<feature type="domain" description="PARP-type" evidence="6">
    <location>
        <begin position="1"/>
        <end position="81"/>
    </location>
</feature>
<dbReference type="Proteomes" id="UP001304895">
    <property type="component" value="Unassembled WGS sequence"/>
</dbReference>
<organism evidence="7 8">
    <name type="scientific">Trichocladium antarcticum</name>
    <dbReference type="NCBI Taxonomy" id="1450529"/>
    <lineage>
        <taxon>Eukaryota</taxon>
        <taxon>Fungi</taxon>
        <taxon>Dikarya</taxon>
        <taxon>Ascomycota</taxon>
        <taxon>Pezizomycotina</taxon>
        <taxon>Sordariomycetes</taxon>
        <taxon>Sordariomycetidae</taxon>
        <taxon>Sordariales</taxon>
        <taxon>Chaetomiaceae</taxon>
        <taxon>Trichocladium</taxon>
    </lineage>
</organism>
<dbReference type="InterPro" id="IPR001510">
    <property type="entry name" value="Znf_PARP"/>
</dbReference>
<evidence type="ECO:0000313" key="8">
    <source>
        <dbReference type="Proteomes" id="UP001304895"/>
    </source>
</evidence>
<gene>
    <name evidence="7" type="ORF">BT67DRAFT_344156</name>
</gene>
<feature type="non-terminal residue" evidence="7">
    <location>
        <position position="110"/>
    </location>
</feature>
<keyword evidence="3" id="KW-0863">Zinc-finger</keyword>
<dbReference type="Pfam" id="PF00645">
    <property type="entry name" value="zf-PARP"/>
    <property type="match status" value="1"/>
</dbReference>
<evidence type="ECO:0000256" key="5">
    <source>
        <dbReference type="ARBA" id="ARBA00023242"/>
    </source>
</evidence>
<feature type="non-terminal residue" evidence="7">
    <location>
        <position position="1"/>
    </location>
</feature>
<dbReference type="SUPFAM" id="SSF57716">
    <property type="entry name" value="Glucocorticoid receptor-like (DNA-binding domain)"/>
    <property type="match status" value="1"/>
</dbReference>
<dbReference type="PROSITE" id="PS50064">
    <property type="entry name" value="ZF_PARP_2"/>
    <property type="match status" value="1"/>
</dbReference>
<accession>A0AAN6UQ99</accession>
<keyword evidence="5" id="KW-0539">Nucleus</keyword>
<reference evidence="7" key="1">
    <citation type="journal article" date="2023" name="Mol. Phylogenet. Evol.">
        <title>Genome-scale phylogeny and comparative genomics of the fungal order Sordariales.</title>
        <authorList>
            <person name="Hensen N."/>
            <person name="Bonometti L."/>
            <person name="Westerberg I."/>
            <person name="Brannstrom I.O."/>
            <person name="Guillou S."/>
            <person name="Cros-Aarteil S."/>
            <person name="Calhoun S."/>
            <person name="Haridas S."/>
            <person name="Kuo A."/>
            <person name="Mondo S."/>
            <person name="Pangilinan J."/>
            <person name="Riley R."/>
            <person name="LaButti K."/>
            <person name="Andreopoulos B."/>
            <person name="Lipzen A."/>
            <person name="Chen C."/>
            <person name="Yan M."/>
            <person name="Daum C."/>
            <person name="Ng V."/>
            <person name="Clum A."/>
            <person name="Steindorff A."/>
            <person name="Ohm R.A."/>
            <person name="Martin F."/>
            <person name="Silar P."/>
            <person name="Natvig D.O."/>
            <person name="Lalanne C."/>
            <person name="Gautier V."/>
            <person name="Ament-Velasquez S.L."/>
            <person name="Kruys A."/>
            <person name="Hutchinson M.I."/>
            <person name="Powell A.J."/>
            <person name="Barry K."/>
            <person name="Miller A.N."/>
            <person name="Grigoriev I.V."/>
            <person name="Debuchy R."/>
            <person name="Gladieux P."/>
            <person name="Hiltunen Thoren M."/>
            <person name="Johannesson H."/>
        </authorList>
    </citation>
    <scope>NUCLEOTIDE SEQUENCE</scope>
    <source>
        <strain evidence="7">CBS 123565</strain>
    </source>
</reference>